<dbReference type="GO" id="GO:0016740">
    <property type="term" value="F:transferase activity"/>
    <property type="evidence" value="ECO:0007669"/>
    <property type="project" value="UniProtKB-KW"/>
</dbReference>
<accession>A0A6M3IXY1</accession>
<gene>
    <name evidence="1" type="ORF">MM415B00765_0029</name>
</gene>
<dbReference type="EMBL" id="MT141473">
    <property type="protein sequence ID" value="QJA62529.1"/>
    <property type="molecule type" value="Genomic_DNA"/>
</dbReference>
<reference evidence="1" key="1">
    <citation type="submission" date="2020-03" db="EMBL/GenBank/DDBJ databases">
        <title>The deep terrestrial virosphere.</title>
        <authorList>
            <person name="Holmfeldt K."/>
            <person name="Nilsson E."/>
            <person name="Simone D."/>
            <person name="Lopez-Fernandez M."/>
            <person name="Wu X."/>
            <person name="de Brujin I."/>
            <person name="Lundin D."/>
            <person name="Andersson A."/>
            <person name="Bertilsson S."/>
            <person name="Dopson M."/>
        </authorList>
    </citation>
    <scope>NUCLEOTIDE SEQUENCE</scope>
    <source>
        <strain evidence="1">MM415B00765</strain>
    </source>
</reference>
<dbReference type="AlphaFoldDB" id="A0A6M3IXY1"/>
<protein>
    <submittedName>
        <fullName evidence="1">Putative glycosyltransferase</fullName>
    </submittedName>
</protein>
<name>A0A6M3IXY1_9ZZZZ</name>
<evidence type="ECO:0000313" key="1">
    <source>
        <dbReference type="EMBL" id="QJA62529.1"/>
    </source>
</evidence>
<sequence length="233" mass="26448">MWFLPSRGRPHNLKRFIQAYKDTRATAPVYLWFDIDDPKLAEYQDLDVPNNWCVHVNGSRNLAEMMNRFVKTFPDAKYYGFLADDCVPRTVEWDRLLIGAAGDWGISYPNDLFQGDKLSTFPCCGGKLIRALGWWGLPGLDRLYIDDALMAVGLAVGKLVYLENVVLEHMHFGNRKAPMDATYRKTSHAEDEAVFRAWDVGRDLPRIRAAMKLAAAGKPQRKRAGRKAKGVKA</sequence>
<proteinExistence type="predicted"/>
<organism evidence="1">
    <name type="scientific">viral metagenome</name>
    <dbReference type="NCBI Taxonomy" id="1070528"/>
    <lineage>
        <taxon>unclassified sequences</taxon>
        <taxon>metagenomes</taxon>
        <taxon>organismal metagenomes</taxon>
    </lineage>
</organism>
<keyword evidence="1" id="KW-0808">Transferase</keyword>